<feature type="region of interest" description="Disordered" evidence="2">
    <location>
        <begin position="3209"/>
        <end position="3306"/>
    </location>
</feature>
<feature type="transmembrane region" description="Helical" evidence="3">
    <location>
        <begin position="3748"/>
        <end position="3767"/>
    </location>
</feature>
<feature type="compositionally biased region" description="Basic and acidic residues" evidence="2">
    <location>
        <begin position="3209"/>
        <end position="3231"/>
    </location>
</feature>
<evidence type="ECO:0000256" key="3">
    <source>
        <dbReference type="SAM" id="Phobius"/>
    </source>
</evidence>
<keyword evidence="3" id="KW-1133">Transmembrane helix</keyword>
<gene>
    <name evidence="4" type="ORF">C1SCF055_LOCUS927</name>
</gene>
<dbReference type="SUPFAM" id="SSF56349">
    <property type="entry name" value="DNA breaking-rejoining enzymes"/>
    <property type="match status" value="1"/>
</dbReference>
<keyword evidence="3" id="KW-0472">Membrane</keyword>
<evidence type="ECO:0000313" key="6">
    <source>
        <dbReference type="Proteomes" id="UP001152797"/>
    </source>
</evidence>
<feature type="compositionally biased region" description="Basic residues" evidence="2">
    <location>
        <begin position="3232"/>
        <end position="3244"/>
    </location>
</feature>
<dbReference type="InterPro" id="IPR011010">
    <property type="entry name" value="DNA_brk_join_enz"/>
</dbReference>
<dbReference type="EMBL" id="CAMXCT010000003">
    <property type="protein sequence ID" value="CAI3972337.1"/>
    <property type="molecule type" value="Genomic_DNA"/>
</dbReference>
<feature type="compositionally biased region" description="Basic and acidic residues" evidence="2">
    <location>
        <begin position="3261"/>
        <end position="3288"/>
    </location>
</feature>
<accession>A0A9P1FFW4</accession>
<feature type="region of interest" description="Disordered" evidence="2">
    <location>
        <begin position="1175"/>
        <end position="1210"/>
    </location>
</feature>
<dbReference type="Gene3D" id="1.10.443.10">
    <property type="entry name" value="Intergrase catalytic core"/>
    <property type="match status" value="1"/>
</dbReference>
<feature type="transmembrane region" description="Helical" evidence="3">
    <location>
        <begin position="2655"/>
        <end position="2676"/>
    </location>
</feature>
<sequence>MPQVKAVFIAPPCGTASKARTIHLDDVENLPQPLRTVEQPDGVDNLEGLDFVRVSQSNVLYDFVAACYEECCALDKLFLCENPRDSLFWLVSPWVERQYQHMAIEQVHQACAYGSMRPKWTKLSGNFSEIAEINQTCPGNHKHEPWGMQHVNGRRVFATALEVHYPMQLCDTIANTIALALSKKNIVPQPDLSMNQAARAFSDVQQGTTKIPTFLPEFRTKIAGVWLQHRQIWPQKPLDVNACKLLYEISVGADDIQQLGTKLTEQCNLKCLDVCFDNLDLAKIAAFPCTVQLKFFGVYFSEEEFLNEAMKAQHPLAAELALPHELREAILFNFNAADHEVVKHRASFLAKWVSRAKQLSADECSLKDSMDPKVASAVRNKRILVFKEMLIDTGFPDLGVVDELITGASLTGEVPATGMLPGKFTPAVATDAEIREAASRIRPKLDSDNLGSGDPIIDAEVWRKTLEEVERGWLQGPLPRSSVPGDQPISRRFGLLQKKGKVRLIDDFSESGVNSTVTSAVLDEGVLKSKVAQRKLKLQSKDKFFINLFKELLQNNIPREVCALGNCNVIVFTDACYERDSLVWPCGLGGVLCEGDDKLYFSLEVPEHVRHALGELVKKQIIFEAETLSAVVAFILWKRRFVNKRCILFVDNEGSKFSLLRGSSDNAVVDKLAGFFAEHEASVHAVTWLAREDLEEKVVQILTQVASGTGSREEKKSVLAKLRDGSVQQICKCGERLIGLRRYDLAYQEVGSDELVFYRYCDRATQLRLEVERLGWEHSWVRLGRMKDLGDTPSLKVSVLLRYLLGASYALYLQTIHRDDAVRHSLDAKQFFWAWKVRALQPEMVLELSCWLGELQISIKGPADPATRLLRQLTRPGSIAAASPRSTLGSFEVVSNVDSQPEEIPREFRDSIASSFSPCPAEQLHLAARLTGSTLSGEDRVRRAWKAGQWAKAVLGGRICTPNRSVQLDIRPRFYAILRAEGLSKPLLCHSAASYWRVIGDIATSNSISHAFPSESEAKIYFAGAGVTDYEAVVPYVLTWPPPEEGEEPTECSVLVLMKREGGLLLALPSMFLAEDVIDAGNTGDGHAIFGPSLRTVVPLVLEDGGVVSPTGMEAEVLVVDCTDQVLFHMRAFDQSEEAVFSFDEDSPFAFPALESLLAGVRAWARESSEQRAAFYTPDEEEELPPLTPDRPTRRRSATPKAATPIAGGAKPKRITTAALASDLHSLMGSLPTMTQQLTRLVERQDALEAQLPKMQSASALAIGHPLGMALSNPTGGPSMAAKAVQPPPRTATRPNLGLLASPQISKPLELQALEEEKPLQEVESGLTSDNALARAVYAQSQALTTLVAQIAQAQQDPMTDLTMGAGGASTRGAAGRARLQAELASHRGTFFRAVTQAMSRRMAPTSSADVTPQELVDKGICGVRYLERFGGYGRHRELGQLQYQVMTAFDFMMCGNMEAAKDTVALLAVTIEQASLDNGRMELATLLCLQEDPPSSIFVNRSLTATSRARSFAPLADQKWVTVALAFLKEMEVITAKRAELTGASTKWASETSSDVVGATAKAKAKPNAKKKGRGKGQAQQAGLEETEPYEVCLAFAQVFHCDLADIQFVYHNFSIASAASRLRSLLVVSGSDSSEFPLVPGRSGPDLAAAIWQLEHFVSNNQELRQSYAQTKPVQFEEDPELCPVSEHPELQPYKSLDAGRLKLVGEGAWPIEEYISGVLWMPFQEPRFLLHGQCTQGAQVPAFHLESKEENLRLAKIWDAKGLLRLFRGPLQDGHFCRVFNAHKSNVVDRQIGDRRVPNAREFSVDGPSRHLPPGFLLTNLRVKPLQQQLRGSITDRRDFYHQAKVSEARANSNLLPFQYQADELTGCVALARAIEQEQAAKRRGSANRQLHGDGFGIEAIETHDHGNRWYVGFGSLFQGDHLGVEFALQAHETLLVDGGSLDEKHRLRGHALFPLAQRWEGLIIDDYFAIGAEEVGQDPEESFAHHALLHARSTYEKSDLPGSPEKDVVAACCFKAAGAEIVSSEDAVKRGVTLVAAPLAKRIALSSLSLRAASLPICSAKVLSRLAGNWTSVLMYRRCMMAIVDNLFAEAASAERYGVNCAVPMTKTVAEELALLSALAPIAASNVAVDYVEEIFASDASLGRGAVVSTKIDENLAEVLWLGSDKKGCYTRLDGVGLATLAAAGEEIHDLPTADPINHPECPDEHPYKSPLLYFDFVEFFGGAARVSKCLAELGFTVAPPLDLSMSSHYDMTDLRVIEWCMHMIASKRFRAFLTEPPCTTFSPAAHPAVRSYKQPEGFDRLNPKTLTGNILAFRSFALLKVGYRHRRPCGKEQPRLSKMAWLRFWSTLIALGFEESVIASCQFGSPHRKEFRFLTYLLDSSKLETRCPGGHQHIRIQGAYTKQSAVYTWELSRHLAEAFAAALRRDAALDRDAPSVDGYESIVINDLLIANEWIQEKCWCWKKKSHINVLESHGGLAVLDIVARRYSNVRFNALLDSRVAKGSLAKGRSTSAGLQRACKRSAALQLSAGLYPGWGFAPTRLNVADDPTRGQKVRAPSSAPLIKFFGAQEIQKLHAPGLVRWAANWARLVILVHLASSLPCTEAGIAHGPDVFSDFGFYPPSLPQVTSFTSCLPHEFPGLSLLCTGHPASFGFLLLGFCLTVLTLALAGLWTHKGGRFLGHAPLRFWILVAGGFSLAHAMEPTSALERSRAQARAGNCPLPTRVVRKQTLDYRSGLLKNFAIWLFDQHGLLLSQMLTAKPPDAEEIANWLVEYGKAMFSAGKAYGKYAETINAISTARPIIRKQLVAAWDFAYAWLADEPFQHHPAMPLAVLLAMMTTAVVWGWPLEAAIIGLTWAGILRIGEVFLALRQDLILPRDSAPGVVFGMLRIRSPKTRGRAARHQAARIDAPDLLAFLDAVFGDMRHDVKLWPFSAATLRKRFGDLLRAVGLPTERKGSLKPFDLGSLRPGGATHLLIQCENSEIVRRRGRWVTTKVMEVYLQEVMYTTYTERLVDVLRDALKDVLHVVEIFSAQSEAIREELYWCLYNSSLLAVRGACVAGCAYMAFLSYASSPCGCCLVDPVGDRLVESMHTCLPLMAVHMIPFRSRVMLAVRALTEMALKGKQLGKDLELAACAEAAKQLGEAARRGACVVAQEHIEKAKKLETMLWLERWPPVPAETTKLFEARKLRRYTAILACYGVLNSKDQRRAEGKDKQRQRRAKSEEEQRAKKSKEHTRAKRSKSKEMQRAKKRKKQSKAKSKEGQKSKEEKSRDRAMSDDADADARPKPLNSGQGVSSRQDSTGSLNRLGLWTHLETFNRYWNLRLMDRQRAVHHGRKSMACPLRFGKRWSLCLLLAVGITVNHVAMKSMPNLRFTQSDLPHQLDHFLTPAEPSAAIDVPSAAEDVVVVDATAMTDVATSTVTELNAPLVGTTNAVLTVVDATTSTTLTGISSASADTASAVSKTADIGTSTALTQISTTPLDTTTSILTTADAASSTLTVVEVSTAPADTTSSSLTTFDAASSATLVAVSTSLAETQTSTMLTSVNAETSTTIEVSTTSDTGPRVASGVVRKWPLRLPDEEPPVEEFTPVFIEEELMARKDFRVNELRNMSWTVEDPKKAVFYMVCCGPIERILLLPPRTPERPYICYDCDAILQINRLAGPDCTKDITHKICHKLLQLLERRDMMFSSSDLRWWNVRNDTALQLPGITHAHHLPSPDMLLRNKVKRSQPPTPGERSRETMGGGEMTVMICTYLIYHMWTVYIYIHVMSVWNTMTHHV</sequence>
<evidence type="ECO:0000313" key="5">
    <source>
        <dbReference type="EMBL" id="CAL4759649.1"/>
    </source>
</evidence>
<dbReference type="EMBL" id="CAMXCT030000003">
    <property type="protein sequence ID" value="CAL4759649.1"/>
    <property type="molecule type" value="Genomic_DNA"/>
</dbReference>
<keyword evidence="6" id="KW-1185">Reference proteome</keyword>
<evidence type="ECO:0000256" key="1">
    <source>
        <dbReference type="ARBA" id="ARBA00023172"/>
    </source>
</evidence>
<dbReference type="InterPro" id="IPR013762">
    <property type="entry name" value="Integrase-like_cat_sf"/>
</dbReference>
<feature type="compositionally biased region" description="Polar residues" evidence="2">
    <location>
        <begin position="3292"/>
        <end position="3306"/>
    </location>
</feature>
<feature type="region of interest" description="Disordered" evidence="2">
    <location>
        <begin position="3724"/>
        <end position="3743"/>
    </location>
</feature>
<dbReference type="OrthoDB" id="416001at2759"/>
<keyword evidence="3" id="KW-0812">Transmembrane</keyword>
<dbReference type="GO" id="GO:0006310">
    <property type="term" value="P:DNA recombination"/>
    <property type="evidence" value="ECO:0007669"/>
    <property type="project" value="UniProtKB-KW"/>
</dbReference>
<proteinExistence type="predicted"/>
<feature type="compositionally biased region" description="Basic residues" evidence="2">
    <location>
        <begin position="3251"/>
        <end position="3260"/>
    </location>
</feature>
<comment type="caution">
    <text evidence="4">The sequence shown here is derived from an EMBL/GenBank/DDBJ whole genome shotgun (WGS) entry which is preliminary data.</text>
</comment>
<organism evidence="4">
    <name type="scientific">Cladocopium goreaui</name>
    <dbReference type="NCBI Taxonomy" id="2562237"/>
    <lineage>
        <taxon>Eukaryota</taxon>
        <taxon>Sar</taxon>
        <taxon>Alveolata</taxon>
        <taxon>Dinophyceae</taxon>
        <taxon>Suessiales</taxon>
        <taxon>Symbiodiniaceae</taxon>
        <taxon>Cladocopium</taxon>
    </lineage>
</organism>
<dbReference type="EMBL" id="CAMXCT020000003">
    <property type="protein sequence ID" value="CAL1125712.1"/>
    <property type="molecule type" value="Genomic_DNA"/>
</dbReference>
<dbReference type="GO" id="GO:0003677">
    <property type="term" value="F:DNA binding"/>
    <property type="evidence" value="ECO:0007669"/>
    <property type="project" value="InterPro"/>
</dbReference>
<keyword evidence="1" id="KW-0233">DNA recombination</keyword>
<feature type="region of interest" description="Disordered" evidence="2">
    <location>
        <begin position="1560"/>
        <end position="1583"/>
    </location>
</feature>
<reference evidence="4" key="1">
    <citation type="submission" date="2022-10" db="EMBL/GenBank/DDBJ databases">
        <authorList>
            <person name="Chen Y."/>
            <person name="Dougan E. K."/>
            <person name="Chan C."/>
            <person name="Rhodes N."/>
            <person name="Thang M."/>
        </authorList>
    </citation>
    <scope>NUCLEOTIDE SEQUENCE</scope>
</reference>
<feature type="transmembrane region" description="Helical" evidence="3">
    <location>
        <begin position="2688"/>
        <end position="2704"/>
    </location>
</feature>
<reference evidence="5 6" key="2">
    <citation type="submission" date="2024-05" db="EMBL/GenBank/DDBJ databases">
        <authorList>
            <person name="Chen Y."/>
            <person name="Shah S."/>
            <person name="Dougan E. K."/>
            <person name="Thang M."/>
            <person name="Chan C."/>
        </authorList>
    </citation>
    <scope>NUCLEOTIDE SEQUENCE [LARGE SCALE GENOMIC DNA]</scope>
</reference>
<dbReference type="Proteomes" id="UP001152797">
    <property type="component" value="Unassembled WGS sequence"/>
</dbReference>
<feature type="region of interest" description="Disordered" evidence="2">
    <location>
        <begin position="1278"/>
        <end position="1297"/>
    </location>
</feature>
<name>A0A9P1FFW4_9DINO</name>
<protein>
    <submittedName>
        <fullName evidence="4">Uncharacterized protein</fullName>
    </submittedName>
</protein>
<evidence type="ECO:0000256" key="2">
    <source>
        <dbReference type="SAM" id="MobiDB-lite"/>
    </source>
</evidence>
<dbReference type="GO" id="GO:0015074">
    <property type="term" value="P:DNA integration"/>
    <property type="evidence" value="ECO:0007669"/>
    <property type="project" value="InterPro"/>
</dbReference>
<feature type="compositionally biased region" description="Basic residues" evidence="2">
    <location>
        <begin position="1564"/>
        <end position="1576"/>
    </location>
</feature>
<evidence type="ECO:0000313" key="4">
    <source>
        <dbReference type="EMBL" id="CAI3972337.1"/>
    </source>
</evidence>